<dbReference type="SUPFAM" id="SSF51735">
    <property type="entry name" value="NAD(P)-binding Rossmann-fold domains"/>
    <property type="match status" value="1"/>
</dbReference>
<gene>
    <name evidence="2" type="ORF">D4A39_08825</name>
</gene>
<dbReference type="InterPro" id="IPR051783">
    <property type="entry name" value="NAD(P)-dependent_oxidoreduct"/>
</dbReference>
<protein>
    <submittedName>
        <fullName evidence="2">NAD-dependent epimerase/dehydratase family protein</fullName>
    </submittedName>
</protein>
<dbReference type="GO" id="GO:0005737">
    <property type="term" value="C:cytoplasm"/>
    <property type="evidence" value="ECO:0007669"/>
    <property type="project" value="TreeGrafter"/>
</dbReference>
<evidence type="ECO:0000259" key="1">
    <source>
        <dbReference type="Pfam" id="PF01370"/>
    </source>
</evidence>
<dbReference type="PANTHER" id="PTHR48079">
    <property type="entry name" value="PROTEIN YEEZ"/>
    <property type="match status" value="1"/>
</dbReference>
<dbReference type="InterPro" id="IPR036291">
    <property type="entry name" value="NAD(P)-bd_dom_sf"/>
</dbReference>
<dbReference type="Gene3D" id="3.40.50.720">
    <property type="entry name" value="NAD(P)-binding Rossmann-like Domain"/>
    <property type="match status" value="1"/>
</dbReference>
<dbReference type="AlphaFoldDB" id="A0A418XZU9"/>
<dbReference type="Pfam" id="PF01370">
    <property type="entry name" value="Epimerase"/>
    <property type="match status" value="1"/>
</dbReference>
<dbReference type="InterPro" id="IPR001509">
    <property type="entry name" value="Epimerase_deHydtase"/>
</dbReference>
<dbReference type="Proteomes" id="UP000283734">
    <property type="component" value="Unassembled WGS sequence"/>
</dbReference>
<evidence type="ECO:0000313" key="2">
    <source>
        <dbReference type="EMBL" id="RJG18559.1"/>
    </source>
</evidence>
<name>A0A418XZU9_9GAMM</name>
<dbReference type="EMBL" id="QYYA01000002">
    <property type="protein sequence ID" value="RJG18559.1"/>
    <property type="molecule type" value="Genomic_DNA"/>
</dbReference>
<feature type="domain" description="NAD-dependent epimerase/dehydratase" evidence="1">
    <location>
        <begin position="3"/>
        <end position="244"/>
    </location>
</feature>
<organism evidence="2 3">
    <name type="scientific">Alcanivorax profundi</name>
    <dbReference type="NCBI Taxonomy" id="2338368"/>
    <lineage>
        <taxon>Bacteria</taxon>
        <taxon>Pseudomonadati</taxon>
        <taxon>Pseudomonadota</taxon>
        <taxon>Gammaproteobacteria</taxon>
        <taxon>Oceanospirillales</taxon>
        <taxon>Alcanivoracaceae</taxon>
        <taxon>Alcanivorax</taxon>
    </lineage>
</organism>
<dbReference type="RefSeq" id="WP_119917910.1">
    <property type="nucleotide sequence ID" value="NZ_CAXGPP010000003.1"/>
</dbReference>
<sequence length="350" mass="38254">MTILVTGATGFIGRHVCATLTSQQHHVVALLRDPTTQLPTLKQQIRQLGGDEHALSAVKGDLDETSLGLQGPLPALSAIVHLGARFAWQLAMAEARRTNVAGSLAVAELARQQQCRLVFISGFMLENHAHLARLGIDTQPGGKTEWPSVYTRAGGYEASKLEAAIRVREFARQHPLDMVEIQPATVSGHSQRGELDPQQPLYQLIANLHTGRLAMIPGSQCHWLPLVCVDGLAELIALACVDPQAPARLLALDPNTPSLGGLLQHCAAALGRKPPRHYMPIPLLRGLLRLPGLPRLMNTWPEALHFIQTTRFDTRASSDYMKQHGLVHPDTDGVLTLCVQHFLCCTQREH</sequence>
<proteinExistence type="predicted"/>
<accession>A0A418XZU9</accession>
<comment type="caution">
    <text evidence="2">The sequence shown here is derived from an EMBL/GenBank/DDBJ whole genome shotgun (WGS) entry which is preliminary data.</text>
</comment>
<dbReference type="GO" id="GO:0004029">
    <property type="term" value="F:aldehyde dehydrogenase (NAD+) activity"/>
    <property type="evidence" value="ECO:0007669"/>
    <property type="project" value="TreeGrafter"/>
</dbReference>
<dbReference type="OrthoDB" id="9803010at2"/>
<reference evidence="2 3" key="1">
    <citation type="submission" date="2018-09" db="EMBL/GenBank/DDBJ databases">
        <title>Alcanivorax profundi sp. nov., isolated from 1000 m-depth seawater of the Mariana Trench.</title>
        <authorList>
            <person name="Liu J."/>
        </authorList>
    </citation>
    <scope>NUCLEOTIDE SEQUENCE [LARGE SCALE GENOMIC DNA]</scope>
    <source>
        <strain evidence="2 3">MTEO17</strain>
    </source>
</reference>
<dbReference type="PANTHER" id="PTHR48079:SF6">
    <property type="entry name" value="NAD(P)-BINDING DOMAIN-CONTAINING PROTEIN-RELATED"/>
    <property type="match status" value="1"/>
</dbReference>
<keyword evidence="3" id="KW-1185">Reference proteome</keyword>
<evidence type="ECO:0000313" key="3">
    <source>
        <dbReference type="Proteomes" id="UP000283734"/>
    </source>
</evidence>